<accession>A0ABD0JSR9</accession>
<evidence type="ECO:0000256" key="2">
    <source>
        <dbReference type="SAM" id="Phobius"/>
    </source>
</evidence>
<feature type="compositionally biased region" description="Polar residues" evidence="1">
    <location>
        <begin position="190"/>
        <end position="201"/>
    </location>
</feature>
<organism evidence="3 4">
    <name type="scientific">Batillaria attramentaria</name>
    <dbReference type="NCBI Taxonomy" id="370345"/>
    <lineage>
        <taxon>Eukaryota</taxon>
        <taxon>Metazoa</taxon>
        <taxon>Spiralia</taxon>
        <taxon>Lophotrochozoa</taxon>
        <taxon>Mollusca</taxon>
        <taxon>Gastropoda</taxon>
        <taxon>Caenogastropoda</taxon>
        <taxon>Sorbeoconcha</taxon>
        <taxon>Cerithioidea</taxon>
        <taxon>Batillariidae</taxon>
        <taxon>Batillaria</taxon>
    </lineage>
</organism>
<reference evidence="3 4" key="1">
    <citation type="journal article" date="2023" name="Sci. Data">
        <title>Genome assembly of the Korean intertidal mud-creeper Batillaria attramentaria.</title>
        <authorList>
            <person name="Patra A.K."/>
            <person name="Ho P.T."/>
            <person name="Jun S."/>
            <person name="Lee S.J."/>
            <person name="Kim Y."/>
            <person name="Won Y.J."/>
        </authorList>
    </citation>
    <scope>NUCLEOTIDE SEQUENCE [LARGE SCALE GENOMIC DNA]</scope>
    <source>
        <strain evidence="3">Wonlab-2016</strain>
    </source>
</reference>
<comment type="caution">
    <text evidence="3">The sequence shown here is derived from an EMBL/GenBank/DDBJ whole genome shotgun (WGS) entry which is preliminary data.</text>
</comment>
<feature type="compositionally biased region" description="Low complexity" evidence="1">
    <location>
        <begin position="205"/>
        <end position="223"/>
    </location>
</feature>
<protein>
    <submittedName>
        <fullName evidence="3">Uncharacterized protein</fullName>
    </submittedName>
</protein>
<keyword evidence="4" id="KW-1185">Reference proteome</keyword>
<evidence type="ECO:0000313" key="3">
    <source>
        <dbReference type="EMBL" id="KAK7478054.1"/>
    </source>
</evidence>
<sequence>MYCDAPIQEGGTRKNFSVNISNFLHSAFSCTVCRTCLQVGQRGVLITMLQRDLKISVLCALFLVYRLSGGNSNGCNYTLVFPTLNHSLVLTAEENANVVLPFQLDLEPACAVPDDLEIEVYKIASTDGHSIRGMICSFTRVNGVCHATKSSSCICGSRNGTFEFRRTVQLADNATWIWQIGWGKPRATQPKATKSSFTSRNPMKAPAAAGTTDDPATDDASSPQNDSNGVAIALVLGTVGIIAVAAAATVIIRMFLNRSKFFIPGTVDACLCVCW</sequence>
<evidence type="ECO:0000313" key="4">
    <source>
        <dbReference type="Proteomes" id="UP001519460"/>
    </source>
</evidence>
<keyword evidence="2" id="KW-1133">Transmembrane helix</keyword>
<dbReference type="AlphaFoldDB" id="A0ABD0JSR9"/>
<keyword evidence="2" id="KW-0472">Membrane</keyword>
<dbReference type="Proteomes" id="UP001519460">
    <property type="component" value="Unassembled WGS sequence"/>
</dbReference>
<name>A0ABD0JSR9_9CAEN</name>
<dbReference type="EMBL" id="JACVVK020000335">
    <property type="protein sequence ID" value="KAK7478054.1"/>
    <property type="molecule type" value="Genomic_DNA"/>
</dbReference>
<proteinExistence type="predicted"/>
<gene>
    <name evidence="3" type="ORF">BaRGS_00030730</name>
</gene>
<keyword evidence="2" id="KW-0812">Transmembrane</keyword>
<feature type="transmembrane region" description="Helical" evidence="2">
    <location>
        <begin position="230"/>
        <end position="252"/>
    </location>
</feature>
<feature type="region of interest" description="Disordered" evidence="1">
    <location>
        <begin position="186"/>
        <end position="224"/>
    </location>
</feature>
<evidence type="ECO:0000256" key="1">
    <source>
        <dbReference type="SAM" id="MobiDB-lite"/>
    </source>
</evidence>